<dbReference type="Proteomes" id="UP000216363">
    <property type="component" value="Unassembled WGS sequence"/>
</dbReference>
<evidence type="ECO:0000313" key="2">
    <source>
        <dbReference type="EMBL" id="OYR32424.1"/>
    </source>
</evidence>
<gene>
    <name evidence="2" type="ORF">CES86_0080</name>
    <name evidence="1" type="ORF">F9L03_13830</name>
</gene>
<sequence>MLEGTDKESVFERLSELQLRRPPWQLLMVGNTKEPLHFTAKTNNALTRMFDLLPALGGVTIRTTNGDLSVSRDFPRGYTEAVDALIAAVFRNNPEITGIVFPATSTRPEHIATADDPHFLPQGKALAAIDAAFKADEISTDEALNRIKALNARD</sequence>
<dbReference type="EMBL" id="NNRN01000029">
    <property type="protein sequence ID" value="OYR32424.1"/>
    <property type="molecule type" value="Genomic_DNA"/>
</dbReference>
<accession>A0A256GYX5</accession>
<dbReference type="EMBL" id="WBWF01000009">
    <property type="protein sequence ID" value="KAB2703289.1"/>
    <property type="molecule type" value="Genomic_DNA"/>
</dbReference>
<reference evidence="2 3" key="1">
    <citation type="submission" date="2017-07" db="EMBL/GenBank/DDBJ databases">
        <title>Draft genome of Ochrobactrum lupini type strain LUP21.</title>
        <authorList>
            <person name="Krzyzanowska D.M."/>
            <person name="Jafra S."/>
        </authorList>
    </citation>
    <scope>NUCLEOTIDE SEQUENCE [LARGE SCALE GENOMIC DNA]</scope>
    <source>
        <strain evidence="2 3">LUP21</strain>
    </source>
</reference>
<organism evidence="2 3">
    <name type="scientific">Brucella lupini</name>
    <dbReference type="NCBI Taxonomy" id="255457"/>
    <lineage>
        <taxon>Bacteria</taxon>
        <taxon>Pseudomonadati</taxon>
        <taxon>Pseudomonadota</taxon>
        <taxon>Alphaproteobacteria</taxon>
        <taxon>Hyphomicrobiales</taxon>
        <taxon>Brucellaceae</taxon>
        <taxon>Brucella/Ochrobactrum group</taxon>
        <taxon>Brucella</taxon>
    </lineage>
</organism>
<evidence type="ECO:0000313" key="1">
    <source>
        <dbReference type="EMBL" id="KAB2703289.1"/>
    </source>
</evidence>
<dbReference type="AlphaFoldDB" id="A0A256GYX5"/>
<keyword evidence="4" id="KW-1185">Reference proteome</keyword>
<dbReference type="Proteomes" id="UP000435957">
    <property type="component" value="Unassembled WGS sequence"/>
</dbReference>
<evidence type="ECO:0000313" key="4">
    <source>
        <dbReference type="Proteomes" id="UP000435957"/>
    </source>
</evidence>
<comment type="caution">
    <text evidence="2">The sequence shown here is derived from an EMBL/GenBank/DDBJ whole genome shotgun (WGS) entry which is preliminary data.</text>
</comment>
<protein>
    <submittedName>
        <fullName evidence="2">Uncharacterized protein</fullName>
    </submittedName>
</protein>
<evidence type="ECO:0000313" key="3">
    <source>
        <dbReference type="Proteomes" id="UP000216363"/>
    </source>
</evidence>
<proteinExistence type="predicted"/>
<name>A0A256GYX5_9HYPH</name>
<reference evidence="1 4" key="2">
    <citation type="submission" date="2019-09" db="EMBL/GenBank/DDBJ databases">
        <title>Taxonomic organization of the family Brucellaceae based on a phylogenomic approach.</title>
        <authorList>
            <person name="Leclercq S."/>
            <person name="Cloeckaert A."/>
            <person name="Zygmunt M.S."/>
        </authorList>
    </citation>
    <scope>NUCLEOTIDE SEQUENCE [LARGE SCALE GENOMIC DNA]</scope>
    <source>
        <strain evidence="1 4">LUP23</strain>
    </source>
</reference>